<evidence type="ECO:0000259" key="7">
    <source>
        <dbReference type="Pfam" id="PF13244"/>
    </source>
</evidence>
<dbReference type="OrthoDB" id="7875411at2"/>
<comment type="subcellular location">
    <subcellularLocation>
        <location evidence="1">Cell membrane</location>
        <topology evidence="1">Multi-pass membrane protein</topology>
    </subcellularLocation>
</comment>
<evidence type="ECO:0000256" key="4">
    <source>
        <dbReference type="ARBA" id="ARBA00022989"/>
    </source>
</evidence>
<evidence type="ECO:0000256" key="3">
    <source>
        <dbReference type="ARBA" id="ARBA00022692"/>
    </source>
</evidence>
<organism evidence="8 9">
    <name type="scientific">Rubripirellula obstinata</name>
    <dbReference type="NCBI Taxonomy" id="406547"/>
    <lineage>
        <taxon>Bacteria</taxon>
        <taxon>Pseudomonadati</taxon>
        <taxon>Planctomycetota</taxon>
        <taxon>Planctomycetia</taxon>
        <taxon>Pirellulales</taxon>
        <taxon>Pirellulaceae</taxon>
        <taxon>Rubripirellula</taxon>
    </lineage>
</organism>
<feature type="domain" description="MrpA C-terminal/MbhD" evidence="7">
    <location>
        <begin position="15"/>
        <end position="79"/>
    </location>
</feature>
<evidence type="ECO:0000256" key="2">
    <source>
        <dbReference type="ARBA" id="ARBA00022475"/>
    </source>
</evidence>
<evidence type="ECO:0000313" key="9">
    <source>
        <dbReference type="Proteomes" id="UP000322699"/>
    </source>
</evidence>
<gene>
    <name evidence="8" type="ORF">LF1_45660</name>
</gene>
<proteinExistence type="predicted"/>
<dbReference type="InterPro" id="IPR025383">
    <property type="entry name" value="MrpA_C/MbhD"/>
</dbReference>
<protein>
    <submittedName>
        <fullName evidence="8">Putative monovalent cation/H+ antiporter subunit B</fullName>
    </submittedName>
</protein>
<keyword evidence="9" id="KW-1185">Reference proteome</keyword>
<sequence>MNLALWTLDAALCVTLIWLACRALIAATLFQAVVLFIVFGLVMALCWARLDAPDIALAEAAIGAGMTGALFLSTLAALNKPVPQLPQKQPSASDFPGGQQ</sequence>
<dbReference type="RefSeq" id="WP_068261104.1">
    <property type="nucleotide sequence ID" value="NZ_LWSK01000022.1"/>
</dbReference>
<keyword evidence="4 6" id="KW-1133">Transmembrane helix</keyword>
<accession>A0A5B1CPV4</accession>
<evidence type="ECO:0000256" key="1">
    <source>
        <dbReference type="ARBA" id="ARBA00004651"/>
    </source>
</evidence>
<evidence type="ECO:0000256" key="5">
    <source>
        <dbReference type="ARBA" id="ARBA00023136"/>
    </source>
</evidence>
<evidence type="ECO:0000256" key="6">
    <source>
        <dbReference type="SAM" id="Phobius"/>
    </source>
</evidence>
<evidence type="ECO:0000313" key="8">
    <source>
        <dbReference type="EMBL" id="KAA1262005.1"/>
    </source>
</evidence>
<keyword evidence="2" id="KW-1003">Cell membrane</keyword>
<reference evidence="8 9" key="1">
    <citation type="submission" date="2019-08" db="EMBL/GenBank/DDBJ databases">
        <title>Deep-cultivation of Planctomycetes and their phenomic and genomic characterization uncovers novel biology.</title>
        <authorList>
            <person name="Wiegand S."/>
            <person name="Jogler M."/>
            <person name="Boedeker C."/>
            <person name="Pinto D."/>
            <person name="Vollmers J."/>
            <person name="Rivas-Marin E."/>
            <person name="Kohn T."/>
            <person name="Peeters S.H."/>
            <person name="Heuer A."/>
            <person name="Rast P."/>
            <person name="Oberbeckmann S."/>
            <person name="Bunk B."/>
            <person name="Jeske O."/>
            <person name="Meyerdierks A."/>
            <person name="Storesund J.E."/>
            <person name="Kallscheuer N."/>
            <person name="Luecker S."/>
            <person name="Lage O.M."/>
            <person name="Pohl T."/>
            <person name="Merkel B.J."/>
            <person name="Hornburger P."/>
            <person name="Mueller R.-W."/>
            <person name="Bruemmer F."/>
            <person name="Labrenz M."/>
            <person name="Spormann A.M."/>
            <person name="Op Den Camp H."/>
            <person name="Overmann J."/>
            <person name="Amann R."/>
            <person name="Jetten M.S.M."/>
            <person name="Mascher T."/>
            <person name="Medema M.H."/>
            <person name="Devos D.P."/>
            <person name="Kaster A.-K."/>
            <person name="Ovreas L."/>
            <person name="Rohde M."/>
            <person name="Galperin M.Y."/>
            <person name="Jogler C."/>
        </authorList>
    </citation>
    <scope>NUCLEOTIDE SEQUENCE [LARGE SCALE GENOMIC DNA]</scope>
    <source>
        <strain evidence="8 9">LF1</strain>
    </source>
</reference>
<dbReference type="AlphaFoldDB" id="A0A5B1CPV4"/>
<comment type="caution">
    <text evidence="8">The sequence shown here is derived from an EMBL/GenBank/DDBJ whole genome shotgun (WGS) entry which is preliminary data.</text>
</comment>
<feature type="transmembrane region" description="Helical" evidence="6">
    <location>
        <begin position="56"/>
        <end position="78"/>
    </location>
</feature>
<dbReference type="GO" id="GO:0005886">
    <property type="term" value="C:plasma membrane"/>
    <property type="evidence" value="ECO:0007669"/>
    <property type="project" value="UniProtKB-SubCell"/>
</dbReference>
<keyword evidence="3 6" id="KW-0812">Transmembrane</keyword>
<keyword evidence="5 6" id="KW-0472">Membrane</keyword>
<dbReference type="EMBL" id="VRLW01000001">
    <property type="protein sequence ID" value="KAA1262005.1"/>
    <property type="molecule type" value="Genomic_DNA"/>
</dbReference>
<name>A0A5B1CPV4_9BACT</name>
<dbReference type="Pfam" id="PF13244">
    <property type="entry name" value="MbhD"/>
    <property type="match status" value="1"/>
</dbReference>
<dbReference type="Proteomes" id="UP000322699">
    <property type="component" value="Unassembled WGS sequence"/>
</dbReference>